<dbReference type="Gene3D" id="3.20.20.80">
    <property type="entry name" value="Glycosidases"/>
    <property type="match status" value="1"/>
</dbReference>
<evidence type="ECO:0000313" key="2">
    <source>
        <dbReference type="EMBL" id="KAK7053796.1"/>
    </source>
</evidence>
<dbReference type="PANTHER" id="PTHR13246:SF1">
    <property type="entry name" value="CYTOSOLIC ENDO-BETA-N-ACETYLGLUCOSAMINIDASE"/>
    <property type="match status" value="1"/>
</dbReference>
<proteinExistence type="predicted"/>
<gene>
    <name evidence="2" type="ORF">R3P38DRAFT_2852203</name>
</gene>
<dbReference type="GO" id="GO:0005829">
    <property type="term" value="C:cytosol"/>
    <property type="evidence" value="ECO:0007669"/>
    <property type="project" value="UniProtKB-SubCell"/>
</dbReference>
<keyword evidence="2" id="KW-0378">Hydrolase</keyword>
<reference evidence="2 3" key="1">
    <citation type="journal article" date="2024" name="J Genomics">
        <title>Draft genome sequencing and assembly of Favolaschia claudopus CIRM-BRFM 2984 isolated from oak limbs.</title>
        <authorList>
            <person name="Navarro D."/>
            <person name="Drula E."/>
            <person name="Chaduli D."/>
            <person name="Cazenave R."/>
            <person name="Ahrendt S."/>
            <person name="Wang J."/>
            <person name="Lipzen A."/>
            <person name="Daum C."/>
            <person name="Barry K."/>
            <person name="Grigoriev I.V."/>
            <person name="Favel A."/>
            <person name="Rosso M.N."/>
            <person name="Martin F."/>
        </authorList>
    </citation>
    <scope>NUCLEOTIDE SEQUENCE [LARGE SCALE GENOMIC DNA]</scope>
    <source>
        <strain evidence="2 3">CIRM-BRFM 2984</strain>
    </source>
</reference>
<dbReference type="InterPro" id="IPR032979">
    <property type="entry name" value="ENGase"/>
</dbReference>
<sequence>MPLTGRTFQNPDGQYFKSLEELDSWAETPREDLSTVLKYHPRPASSNSSGKLMVCHDYKGGYNESPFSLGYTFNFWSVVDIFIYFSHHRITIPPPGWITAAHRHGVKMLGTLIFEGDGENDCLRLLVGRLPKSHKTGPARQPSNFRSLPLSAHYARILADLAHQRGFDGYLLNFECPLRGGMEQTRAVAAWITILVDELKRKIGSHAEVTWYDSVVVTGQLAWQDRLNSFNLPFFLSSTSFFTNYTWPPSYTSKTVEFFRSLDRSAAYVLPKTERDIYVGIDVFGRGSHGGGGFGVYKALQHIVPVGLSTAFFAPGWSWESTQDGSDFTWELWFAHERRLWAGTLAGESVTLPEPAPNRPGEPPCTHGPFECVTSFFAHTPPPDPRVVPLHTTFCPGVGRAWWVDGVKVFERPEGGGWTDIDKQTSIGDLVWPKPTLSWEGSSDDVHAAALPAATSEITLGEAWNGGSCLRLGISAAGEDGEDAAFRCVWLPVQSVSITPSRSYEATAVYKLDQEDSNVDLDVALSVKAMTSLGAYSDAFDIVPQAVMSDALPNGWMKLCVQFESSAPHSASAINAALGLVISIVAEEPSEALKFSLLLGQLNAYPAPSPTAPIHAPMILWADFNATAGTPNTPPLDGTLTWEVAATFAAHSNILTLTGAEDPASAWPVAPSAESWFPRFLYFNIYAQPHNAGAAVVQKPEEAVWIGTSGYEGQERVFGVRQANIPFDLNEVKVVSFYVQGVTDRGEVLRWDQSVVVDVVLS</sequence>
<evidence type="ECO:0000259" key="1">
    <source>
        <dbReference type="Pfam" id="PF03644"/>
    </source>
</evidence>
<dbReference type="Gene3D" id="2.60.120.260">
    <property type="entry name" value="Galactose-binding domain-like"/>
    <property type="match status" value="1"/>
</dbReference>
<dbReference type="Proteomes" id="UP001362999">
    <property type="component" value="Unassembled WGS sequence"/>
</dbReference>
<comment type="caution">
    <text evidence="2">The sequence shown here is derived from an EMBL/GenBank/DDBJ whole genome shotgun (WGS) entry which is preliminary data.</text>
</comment>
<dbReference type="GO" id="GO:0033925">
    <property type="term" value="F:mannosyl-glycoprotein endo-beta-N-acetylglucosaminidase activity"/>
    <property type="evidence" value="ECO:0007669"/>
    <property type="project" value="UniProtKB-EC"/>
</dbReference>
<dbReference type="AlphaFoldDB" id="A0AAW0DM32"/>
<evidence type="ECO:0000313" key="3">
    <source>
        <dbReference type="Proteomes" id="UP001362999"/>
    </source>
</evidence>
<keyword evidence="3" id="KW-1185">Reference proteome</keyword>
<dbReference type="EMBL" id="JAWWNJ010000006">
    <property type="protein sequence ID" value="KAK7053796.1"/>
    <property type="molecule type" value="Genomic_DNA"/>
</dbReference>
<dbReference type="InterPro" id="IPR005201">
    <property type="entry name" value="TIM_ENGase"/>
</dbReference>
<name>A0AAW0DM32_9AGAR</name>
<feature type="domain" description="Cytosolic endo-beta-N-acetylglucosaminidase TIM barrel" evidence="1">
    <location>
        <begin position="70"/>
        <end position="402"/>
    </location>
</feature>
<dbReference type="PANTHER" id="PTHR13246">
    <property type="entry name" value="ENDO BETA N-ACETYLGLUCOSAMINIDASE"/>
    <property type="match status" value="1"/>
</dbReference>
<protein>
    <submittedName>
        <fullName evidence="2">Glycoside hydrolase family 85 protein</fullName>
    </submittedName>
</protein>
<dbReference type="Pfam" id="PF03644">
    <property type="entry name" value="Glyco_hydro_85"/>
    <property type="match status" value="1"/>
</dbReference>
<accession>A0AAW0DM32</accession>
<organism evidence="2 3">
    <name type="scientific">Favolaschia claudopus</name>
    <dbReference type="NCBI Taxonomy" id="2862362"/>
    <lineage>
        <taxon>Eukaryota</taxon>
        <taxon>Fungi</taxon>
        <taxon>Dikarya</taxon>
        <taxon>Basidiomycota</taxon>
        <taxon>Agaricomycotina</taxon>
        <taxon>Agaricomycetes</taxon>
        <taxon>Agaricomycetidae</taxon>
        <taxon>Agaricales</taxon>
        <taxon>Marasmiineae</taxon>
        <taxon>Mycenaceae</taxon>
        <taxon>Favolaschia</taxon>
    </lineage>
</organism>